<dbReference type="Pfam" id="PF00535">
    <property type="entry name" value="Glycos_transf_2"/>
    <property type="match status" value="1"/>
</dbReference>
<dbReference type="PANTHER" id="PTHR43630:SF2">
    <property type="entry name" value="GLYCOSYLTRANSFERASE"/>
    <property type="match status" value="1"/>
</dbReference>
<organism evidence="4 5">
    <name type="scientific">Paenibacillus medicaginis</name>
    <dbReference type="NCBI Taxonomy" id="1470560"/>
    <lineage>
        <taxon>Bacteria</taxon>
        <taxon>Bacillati</taxon>
        <taxon>Bacillota</taxon>
        <taxon>Bacilli</taxon>
        <taxon>Bacillales</taxon>
        <taxon>Paenibacillaceae</taxon>
        <taxon>Paenibacillus</taxon>
    </lineage>
</organism>
<evidence type="ECO:0000256" key="2">
    <source>
        <dbReference type="SAM" id="Coils"/>
    </source>
</evidence>
<accession>A0ABV5C501</accession>
<dbReference type="Proteomes" id="UP001580430">
    <property type="component" value="Unassembled WGS sequence"/>
</dbReference>
<feature type="repeat" description="TPR" evidence="1">
    <location>
        <begin position="281"/>
        <end position="314"/>
    </location>
</feature>
<evidence type="ECO:0000256" key="1">
    <source>
        <dbReference type="PROSITE-ProRule" id="PRU00339"/>
    </source>
</evidence>
<dbReference type="Pfam" id="PF13181">
    <property type="entry name" value="TPR_8"/>
    <property type="match status" value="2"/>
</dbReference>
<dbReference type="Gene3D" id="1.25.40.10">
    <property type="entry name" value="Tetratricopeptide repeat domain"/>
    <property type="match status" value="1"/>
</dbReference>
<comment type="caution">
    <text evidence="4">The sequence shown here is derived from an EMBL/GenBank/DDBJ whole genome shotgun (WGS) entry which is preliminary data.</text>
</comment>
<keyword evidence="1" id="KW-0802">TPR repeat</keyword>
<dbReference type="EMBL" id="JBHIRY010000022">
    <property type="protein sequence ID" value="MFB5762588.1"/>
    <property type="molecule type" value="Genomic_DNA"/>
</dbReference>
<dbReference type="SUPFAM" id="SSF48452">
    <property type="entry name" value="TPR-like"/>
    <property type="match status" value="1"/>
</dbReference>
<sequence length="378" mass="43779">MQVIEEGLLSLCMIVKNEEKWLPRCLESVKGVVDEIIIVDTGSTDRTKEIAQEYGAAVHDFEWNDSFADARNYGLEQARGEWILWLDADEEVDAEGREHLRDVLSQQECFFGRIKVVNYYGTFPVSYDRSHIMNQYRLFRNDPQLRFAGAIHEQLDVEALDLPRNSVFVLPVTLHHYGYLEETVAEKGKKERNLRLLEKALEAENHDPWLDYHYASELYRSEKLAEAFERVNVSIASFLKSRRKPPSLFYKLKYSILMALGSYEGGWPGIELAIKLYPDYVDLHFYKGVILMSMQKFTEAIEAFEYCLTLDEDHPSYLTMVGTGSFLTWYYIGSCYELMENLPKAEQAYRKSLELSDTMEQAREALQKLGVSESAPEN</sequence>
<dbReference type="GO" id="GO:0016757">
    <property type="term" value="F:glycosyltransferase activity"/>
    <property type="evidence" value="ECO:0007669"/>
    <property type="project" value="UniProtKB-KW"/>
</dbReference>
<dbReference type="PROSITE" id="PS50005">
    <property type="entry name" value="TPR"/>
    <property type="match status" value="2"/>
</dbReference>
<dbReference type="InterPro" id="IPR011990">
    <property type="entry name" value="TPR-like_helical_dom_sf"/>
</dbReference>
<dbReference type="InterPro" id="IPR001173">
    <property type="entry name" value="Glyco_trans_2-like"/>
</dbReference>
<dbReference type="InterPro" id="IPR019734">
    <property type="entry name" value="TPR_rpt"/>
</dbReference>
<evidence type="ECO:0000259" key="3">
    <source>
        <dbReference type="Pfam" id="PF00535"/>
    </source>
</evidence>
<dbReference type="SUPFAM" id="SSF53448">
    <property type="entry name" value="Nucleotide-diphospho-sugar transferases"/>
    <property type="match status" value="1"/>
</dbReference>
<dbReference type="PANTHER" id="PTHR43630">
    <property type="entry name" value="POLY-BETA-1,6-N-ACETYL-D-GLUCOSAMINE SYNTHASE"/>
    <property type="match status" value="1"/>
</dbReference>
<gene>
    <name evidence="4" type="ORF">ACE5LO_19580</name>
</gene>
<keyword evidence="4" id="KW-0808">Transferase</keyword>
<dbReference type="EC" id="2.4.-.-" evidence="4"/>
<dbReference type="CDD" id="cd02511">
    <property type="entry name" value="Beta4Glucosyltransferase"/>
    <property type="match status" value="1"/>
</dbReference>
<reference evidence="4 5" key="1">
    <citation type="submission" date="2024-09" db="EMBL/GenBank/DDBJ databases">
        <title>Paenibacillus zeirhizospherea sp. nov., isolated from surface of the maize (Zea mays) roots in a horticulture field, Hungary.</title>
        <authorList>
            <person name="Marton D."/>
            <person name="Farkas M."/>
            <person name="Bedics A."/>
            <person name="Toth E."/>
            <person name="Tancsics A."/>
            <person name="Boka K."/>
            <person name="Marati G."/>
            <person name="Kriszt B."/>
            <person name="Cserhati M."/>
        </authorList>
    </citation>
    <scope>NUCLEOTIDE SEQUENCE [LARGE SCALE GENOMIC DNA]</scope>
    <source>
        <strain evidence="4 5">JCM 18446</strain>
    </source>
</reference>
<keyword evidence="4" id="KW-0328">Glycosyltransferase</keyword>
<name>A0ABV5C501_9BACL</name>
<feature type="repeat" description="TPR" evidence="1">
    <location>
        <begin position="326"/>
        <end position="359"/>
    </location>
</feature>
<feature type="coiled-coil region" evidence="2">
    <location>
        <begin position="180"/>
        <end position="207"/>
    </location>
</feature>
<dbReference type="InterPro" id="IPR029044">
    <property type="entry name" value="Nucleotide-diphossugar_trans"/>
</dbReference>
<dbReference type="SMART" id="SM00028">
    <property type="entry name" value="TPR"/>
    <property type="match status" value="2"/>
</dbReference>
<keyword evidence="5" id="KW-1185">Reference proteome</keyword>
<protein>
    <submittedName>
        <fullName evidence="4">Glycosyltransferase</fullName>
        <ecNumber evidence="4">2.4.-.-</ecNumber>
    </submittedName>
</protein>
<keyword evidence="2" id="KW-0175">Coiled coil</keyword>
<dbReference type="Gene3D" id="3.90.550.10">
    <property type="entry name" value="Spore Coat Polysaccharide Biosynthesis Protein SpsA, Chain A"/>
    <property type="match status" value="1"/>
</dbReference>
<feature type="domain" description="Glycosyltransferase 2-like" evidence="3">
    <location>
        <begin position="10"/>
        <end position="135"/>
    </location>
</feature>
<dbReference type="RefSeq" id="WP_375521689.1">
    <property type="nucleotide sequence ID" value="NZ_JBHIRY010000022.1"/>
</dbReference>
<proteinExistence type="predicted"/>
<evidence type="ECO:0000313" key="5">
    <source>
        <dbReference type="Proteomes" id="UP001580430"/>
    </source>
</evidence>
<evidence type="ECO:0000313" key="4">
    <source>
        <dbReference type="EMBL" id="MFB5762588.1"/>
    </source>
</evidence>